<organism evidence="2 3">
    <name type="scientific">Arcicella rigui</name>
    <dbReference type="NCBI Taxonomy" id="797020"/>
    <lineage>
        <taxon>Bacteria</taxon>
        <taxon>Pseudomonadati</taxon>
        <taxon>Bacteroidota</taxon>
        <taxon>Cytophagia</taxon>
        <taxon>Cytophagales</taxon>
        <taxon>Flectobacillaceae</taxon>
        <taxon>Arcicella</taxon>
    </lineage>
</organism>
<dbReference type="EMBL" id="JAYFUM010000015">
    <property type="protein sequence ID" value="MEA5140106.1"/>
    <property type="molecule type" value="Genomic_DNA"/>
</dbReference>
<dbReference type="Proteomes" id="UP001302949">
    <property type="component" value="Unassembled WGS sequence"/>
</dbReference>
<proteinExistence type="predicted"/>
<accession>A0ABU5QB79</accession>
<reference evidence="2 3" key="1">
    <citation type="submission" date="2023-12" db="EMBL/GenBank/DDBJ databases">
        <title>Novel species of the genus Arcicella isolated from rivers.</title>
        <authorList>
            <person name="Lu H."/>
        </authorList>
    </citation>
    <scope>NUCLEOTIDE SEQUENCE [LARGE SCALE GENOMIC DNA]</scope>
    <source>
        <strain evidence="2 3">KCTC 23307</strain>
    </source>
</reference>
<dbReference type="RefSeq" id="WP_323297264.1">
    <property type="nucleotide sequence ID" value="NZ_JAYFUM010000015.1"/>
</dbReference>
<protein>
    <submittedName>
        <fullName evidence="2">DUF2490 domain-containing protein</fullName>
    </submittedName>
</protein>
<gene>
    <name evidence="2" type="ORF">VB248_13225</name>
</gene>
<feature type="signal peptide" evidence="1">
    <location>
        <begin position="1"/>
        <end position="20"/>
    </location>
</feature>
<evidence type="ECO:0000256" key="1">
    <source>
        <dbReference type="SAM" id="SignalP"/>
    </source>
</evidence>
<keyword evidence="3" id="KW-1185">Reference proteome</keyword>
<feature type="chain" id="PRO_5046747478" evidence="1">
    <location>
        <begin position="21"/>
        <end position="226"/>
    </location>
</feature>
<comment type="caution">
    <text evidence="2">The sequence shown here is derived from an EMBL/GenBank/DDBJ whole genome shotgun (WGS) entry which is preliminary data.</text>
</comment>
<dbReference type="InterPro" id="IPR019619">
    <property type="entry name" value="DUF2490"/>
</dbReference>
<sequence>MKKTQLYILSFCLISCLSFGQTTKDYTDFQTWYGASVKLDLAHQWAVTAQYRMRLIDDASYYRGSYLYGEVDKGLNNTFSLKGSYRLAMVDEGTFQRYAFGIEAKKAIKNFSFTLRPMIQYQSQTFEGDDEQTDSDTYLRTRLTGKYKLTRKLDLYAYTEPFIKLENGQALDKFRNSAGLKYEVFKDFKVNLFYIWQPDYSKKHVHNYHIAGLDLEFTLKPWKSKK</sequence>
<evidence type="ECO:0000313" key="2">
    <source>
        <dbReference type="EMBL" id="MEA5140106.1"/>
    </source>
</evidence>
<dbReference type="Pfam" id="PF10677">
    <property type="entry name" value="DUF2490"/>
    <property type="match status" value="1"/>
</dbReference>
<evidence type="ECO:0000313" key="3">
    <source>
        <dbReference type="Proteomes" id="UP001302949"/>
    </source>
</evidence>
<keyword evidence="1" id="KW-0732">Signal</keyword>
<name>A0ABU5QB79_9BACT</name>